<dbReference type="InterPro" id="IPR046347">
    <property type="entry name" value="bZIP_sf"/>
</dbReference>
<dbReference type="CDD" id="cd14707">
    <property type="entry name" value="bZIP_plant_BZIP46"/>
    <property type="match status" value="1"/>
</dbReference>
<dbReference type="GO" id="GO:0005634">
    <property type="term" value="C:nucleus"/>
    <property type="evidence" value="ECO:0007669"/>
    <property type="project" value="UniProtKB-SubCell"/>
</dbReference>
<evidence type="ECO:0000256" key="2">
    <source>
        <dbReference type="ARBA" id="ARBA00023125"/>
    </source>
</evidence>
<dbReference type="SMART" id="SM00338">
    <property type="entry name" value="BRLZ"/>
    <property type="match status" value="1"/>
</dbReference>
<reference evidence="6" key="1">
    <citation type="submission" date="2023-10" db="EMBL/GenBank/DDBJ databases">
        <authorList>
            <person name="Domelevo Entfellner J.-B."/>
        </authorList>
    </citation>
    <scope>NUCLEOTIDE SEQUENCE</scope>
</reference>
<dbReference type="Gene3D" id="1.20.5.170">
    <property type="match status" value="1"/>
</dbReference>
<evidence type="ECO:0000256" key="3">
    <source>
        <dbReference type="ARBA" id="ARBA00023242"/>
    </source>
</evidence>
<dbReference type="SUPFAM" id="SSF57959">
    <property type="entry name" value="Leucine zipper domain"/>
    <property type="match status" value="1"/>
</dbReference>
<accession>A0AA86S766</accession>
<dbReference type="PANTHER" id="PTHR22952">
    <property type="entry name" value="CAMP-RESPONSE ELEMENT BINDING PROTEIN-RELATED"/>
    <property type="match status" value="1"/>
</dbReference>
<sequence length="208" mass="23184">MEEVWKDINLATLNEQVTRPTTTQSNLGGVILQDFLARPFTIDPPNTILSSQTPSLYCSPSSPAPPLLTALSLSSHPHLYFDPLTPKPSHPHHPLPSTLSSFTTPPPTSLGAKRFAEPDCNLGDRRNKRMIKNRESAARSRARKQENLASFFCSLIFPTAYTNELEVEVEQLKEENARLKRQQKQLSDVAASEKKKKGSLYRASTAPF</sequence>
<dbReference type="InterPro" id="IPR004827">
    <property type="entry name" value="bZIP"/>
</dbReference>
<keyword evidence="3" id="KW-0539">Nucleus</keyword>
<dbReference type="InterPro" id="IPR043452">
    <property type="entry name" value="BZIP46-like"/>
</dbReference>
<organism evidence="6 7">
    <name type="scientific">Sphenostylis stenocarpa</name>
    <dbReference type="NCBI Taxonomy" id="92480"/>
    <lineage>
        <taxon>Eukaryota</taxon>
        <taxon>Viridiplantae</taxon>
        <taxon>Streptophyta</taxon>
        <taxon>Embryophyta</taxon>
        <taxon>Tracheophyta</taxon>
        <taxon>Spermatophyta</taxon>
        <taxon>Magnoliopsida</taxon>
        <taxon>eudicotyledons</taxon>
        <taxon>Gunneridae</taxon>
        <taxon>Pentapetalae</taxon>
        <taxon>rosids</taxon>
        <taxon>fabids</taxon>
        <taxon>Fabales</taxon>
        <taxon>Fabaceae</taxon>
        <taxon>Papilionoideae</taxon>
        <taxon>50 kb inversion clade</taxon>
        <taxon>NPAAA clade</taxon>
        <taxon>indigoferoid/millettioid clade</taxon>
        <taxon>Phaseoleae</taxon>
        <taxon>Sphenostylis</taxon>
    </lineage>
</organism>
<evidence type="ECO:0000256" key="1">
    <source>
        <dbReference type="ARBA" id="ARBA00004123"/>
    </source>
</evidence>
<dbReference type="Proteomes" id="UP001189624">
    <property type="component" value="Chromosome 2"/>
</dbReference>
<keyword evidence="7" id="KW-1185">Reference proteome</keyword>
<evidence type="ECO:0000313" key="6">
    <source>
        <dbReference type="EMBL" id="CAJ1930504.1"/>
    </source>
</evidence>
<dbReference type="GO" id="GO:0003677">
    <property type="term" value="F:DNA binding"/>
    <property type="evidence" value="ECO:0007669"/>
    <property type="project" value="UniProtKB-KW"/>
</dbReference>
<dbReference type="EMBL" id="OY731399">
    <property type="protein sequence ID" value="CAJ1930504.1"/>
    <property type="molecule type" value="Genomic_DNA"/>
</dbReference>
<keyword evidence="2" id="KW-0238">DNA-binding</keyword>
<evidence type="ECO:0000256" key="4">
    <source>
        <dbReference type="SAM" id="MobiDB-lite"/>
    </source>
</evidence>
<evidence type="ECO:0000259" key="5">
    <source>
        <dbReference type="PROSITE" id="PS50217"/>
    </source>
</evidence>
<dbReference type="PANTHER" id="PTHR22952:SF433">
    <property type="entry name" value="PROTEIN FD"/>
    <property type="match status" value="1"/>
</dbReference>
<feature type="compositionally biased region" description="Basic and acidic residues" evidence="4">
    <location>
        <begin position="114"/>
        <end position="124"/>
    </location>
</feature>
<feature type="domain" description="BZIP" evidence="5">
    <location>
        <begin position="123"/>
        <end position="186"/>
    </location>
</feature>
<dbReference type="GO" id="GO:0045893">
    <property type="term" value="P:positive regulation of DNA-templated transcription"/>
    <property type="evidence" value="ECO:0007669"/>
    <property type="project" value="InterPro"/>
</dbReference>
<name>A0AA86S766_9FABA</name>
<dbReference type="PROSITE" id="PS00036">
    <property type="entry name" value="BZIP_BASIC"/>
    <property type="match status" value="1"/>
</dbReference>
<dbReference type="AlphaFoldDB" id="A0AA86S766"/>
<protein>
    <recommendedName>
        <fullName evidence="5">BZIP domain-containing protein</fullName>
    </recommendedName>
</protein>
<dbReference type="Gramene" id="rna-AYBTSS11_LOCUS4778">
    <property type="protein sequence ID" value="CAJ1930504.1"/>
    <property type="gene ID" value="gene-AYBTSS11_LOCUS4778"/>
</dbReference>
<feature type="region of interest" description="Disordered" evidence="4">
    <location>
        <begin position="84"/>
        <end position="124"/>
    </location>
</feature>
<feature type="region of interest" description="Disordered" evidence="4">
    <location>
        <begin position="178"/>
        <end position="208"/>
    </location>
</feature>
<gene>
    <name evidence="6" type="ORF">AYBTSS11_LOCUS4778</name>
</gene>
<dbReference type="PROSITE" id="PS50217">
    <property type="entry name" value="BZIP"/>
    <property type="match status" value="1"/>
</dbReference>
<proteinExistence type="predicted"/>
<dbReference type="GO" id="GO:0003700">
    <property type="term" value="F:DNA-binding transcription factor activity"/>
    <property type="evidence" value="ECO:0007669"/>
    <property type="project" value="InterPro"/>
</dbReference>
<comment type="subcellular location">
    <subcellularLocation>
        <location evidence="1">Nucleus</location>
    </subcellularLocation>
</comment>
<evidence type="ECO:0000313" key="7">
    <source>
        <dbReference type="Proteomes" id="UP001189624"/>
    </source>
</evidence>